<feature type="transmembrane region" description="Helical" evidence="1">
    <location>
        <begin position="44"/>
        <end position="67"/>
    </location>
</feature>
<gene>
    <name evidence="2" type="ORF">GJ691_00210</name>
</gene>
<keyword evidence="1" id="KW-0812">Transmembrane</keyword>
<sequence>MDDHVFIKFNRKKVHFWSPQLHLEINDLNEGGSKIYGLFGPNPTLWTFFMFLHFGVATIFIGLGVWAYSSASLGRPLTLQIGLMVFMVLLWFVLYAFGRAGRSKGKPQMHELHQFMNRILEI</sequence>
<feature type="transmembrane region" description="Helical" evidence="1">
    <location>
        <begin position="79"/>
        <end position="98"/>
    </location>
</feature>
<organism evidence="2 3">
    <name type="scientific">Maribacter luteus</name>
    <dbReference type="NCBI Taxonomy" id="2594478"/>
    <lineage>
        <taxon>Bacteria</taxon>
        <taxon>Pseudomonadati</taxon>
        <taxon>Bacteroidota</taxon>
        <taxon>Flavobacteriia</taxon>
        <taxon>Flavobacteriales</taxon>
        <taxon>Flavobacteriaceae</taxon>
        <taxon>Maribacter</taxon>
    </lineage>
</organism>
<proteinExistence type="predicted"/>
<comment type="caution">
    <text evidence="2">The sequence shown here is derived from an EMBL/GenBank/DDBJ whole genome shotgun (WGS) entry which is preliminary data.</text>
</comment>
<keyword evidence="3" id="KW-1185">Reference proteome</keyword>
<dbReference type="EMBL" id="WKJH01000001">
    <property type="protein sequence ID" value="MRX62575.1"/>
    <property type="molecule type" value="Genomic_DNA"/>
</dbReference>
<reference evidence="2 3" key="1">
    <citation type="submission" date="2019-11" db="EMBL/GenBank/DDBJ databases">
        <title>Maribacter lutea sp. nov., a marine bacterium isolated from intertidal sand.</title>
        <authorList>
            <person name="Liu A."/>
        </authorList>
    </citation>
    <scope>NUCLEOTIDE SEQUENCE [LARGE SCALE GENOMIC DNA]</scope>
    <source>
        <strain evidence="2 3">RZ05</strain>
    </source>
</reference>
<keyword evidence="1" id="KW-1133">Transmembrane helix</keyword>
<evidence type="ECO:0000256" key="1">
    <source>
        <dbReference type="SAM" id="Phobius"/>
    </source>
</evidence>
<protein>
    <submittedName>
        <fullName evidence="2">GTP-binding protein</fullName>
    </submittedName>
</protein>
<evidence type="ECO:0000313" key="2">
    <source>
        <dbReference type="EMBL" id="MRX62575.1"/>
    </source>
</evidence>
<keyword evidence="1" id="KW-0472">Membrane</keyword>
<evidence type="ECO:0000313" key="3">
    <source>
        <dbReference type="Proteomes" id="UP000443153"/>
    </source>
</evidence>
<dbReference type="AlphaFoldDB" id="A0A6I2MJ36"/>
<dbReference type="Proteomes" id="UP000443153">
    <property type="component" value="Unassembled WGS sequence"/>
</dbReference>
<name>A0A6I2MJ36_9FLAO</name>
<accession>A0A6I2MJ36</accession>